<dbReference type="Pfam" id="PF22669">
    <property type="entry name" value="Exo_endo_phos2"/>
    <property type="match status" value="1"/>
</dbReference>
<dbReference type="OrthoDB" id="7862313at2759"/>
<dbReference type="GO" id="GO:0046856">
    <property type="term" value="P:phosphatidylinositol dephosphorylation"/>
    <property type="evidence" value="ECO:0007669"/>
    <property type="project" value="InterPro"/>
</dbReference>
<dbReference type="SUPFAM" id="SSF56219">
    <property type="entry name" value="DNase I-like"/>
    <property type="match status" value="1"/>
</dbReference>
<dbReference type="AlphaFoldDB" id="A0A6A6H317"/>
<reference evidence="3" key="1">
    <citation type="journal article" date="2020" name="Stud. Mycol.">
        <title>101 Dothideomycetes genomes: a test case for predicting lifestyles and emergence of pathogens.</title>
        <authorList>
            <person name="Haridas S."/>
            <person name="Albert R."/>
            <person name="Binder M."/>
            <person name="Bloem J."/>
            <person name="Labutti K."/>
            <person name="Salamov A."/>
            <person name="Andreopoulos B."/>
            <person name="Baker S."/>
            <person name="Barry K."/>
            <person name="Bills G."/>
            <person name="Bluhm B."/>
            <person name="Cannon C."/>
            <person name="Castanera R."/>
            <person name="Culley D."/>
            <person name="Daum C."/>
            <person name="Ezra D."/>
            <person name="Gonzalez J."/>
            <person name="Henrissat B."/>
            <person name="Kuo A."/>
            <person name="Liang C."/>
            <person name="Lipzen A."/>
            <person name="Lutzoni F."/>
            <person name="Magnuson J."/>
            <person name="Mondo S."/>
            <person name="Nolan M."/>
            <person name="Ohm R."/>
            <person name="Pangilinan J."/>
            <person name="Park H.-J."/>
            <person name="Ramirez L."/>
            <person name="Alfaro M."/>
            <person name="Sun H."/>
            <person name="Tritt A."/>
            <person name="Yoshinaga Y."/>
            <person name="Zwiers L.-H."/>
            <person name="Turgeon B."/>
            <person name="Goodwin S."/>
            <person name="Spatafora J."/>
            <person name="Crous P."/>
            <person name="Grigoriev I."/>
        </authorList>
    </citation>
    <scope>NUCLEOTIDE SEQUENCE</scope>
    <source>
        <strain evidence="3">Tuck. ex Michener</strain>
    </source>
</reference>
<dbReference type="InterPro" id="IPR046985">
    <property type="entry name" value="IP5"/>
</dbReference>
<dbReference type="PANTHER" id="PTHR11200">
    <property type="entry name" value="INOSITOL 5-PHOSPHATASE"/>
    <property type="match status" value="1"/>
</dbReference>
<feature type="compositionally biased region" description="Basic residues" evidence="1">
    <location>
        <begin position="725"/>
        <end position="734"/>
    </location>
</feature>
<evidence type="ECO:0000259" key="2">
    <source>
        <dbReference type="SMART" id="SM00128"/>
    </source>
</evidence>
<proteinExistence type="predicted"/>
<dbReference type="GO" id="GO:0004439">
    <property type="term" value="F:phosphatidylinositol-4,5-bisphosphate 5-phosphatase activity"/>
    <property type="evidence" value="ECO:0007669"/>
    <property type="project" value="TreeGrafter"/>
</dbReference>
<protein>
    <submittedName>
        <fullName evidence="3">DNase I-like protein</fullName>
    </submittedName>
</protein>
<organism evidence="3 4">
    <name type="scientific">Viridothelium virens</name>
    <name type="common">Speckled blister lichen</name>
    <name type="synonym">Trypethelium virens</name>
    <dbReference type="NCBI Taxonomy" id="1048519"/>
    <lineage>
        <taxon>Eukaryota</taxon>
        <taxon>Fungi</taxon>
        <taxon>Dikarya</taxon>
        <taxon>Ascomycota</taxon>
        <taxon>Pezizomycotina</taxon>
        <taxon>Dothideomycetes</taxon>
        <taxon>Dothideomycetes incertae sedis</taxon>
        <taxon>Trypetheliales</taxon>
        <taxon>Trypetheliaceae</taxon>
        <taxon>Viridothelium</taxon>
    </lineage>
</organism>
<sequence>MVVSEASGTSTEPTAQAIPGAYPDTSWTREYQTLSQAVHARRAEYTTQSKVRVKVGTWNVASLKGTEKDIGGWFVGGKGVTESLAGLSVSRTQGSQGESSPGSEETHPRESVVEQEERLSRKDSTIPRNDAGSLPHDAEVGIYALGLQEVIDINSATEALKPYTDTTAANKWKKAVEEALPQGYQLIAEQQLIGLLLLVYASPQLAPEIRNVCTTSVGTGLMGYMGNKGAVTARIVLGETTRMVFVNSHLSAGADKAALDRRDWDASQIVSRTRFDSISDPITGQQAKTEAIGDEDFAFWFGDLNYRLEGIPGEDVRRLLMLHTRNEYDLSGSSVSKIEDELARPGSTSELDPASLQATLASLLPHDELHQRQRAHKAFHEGWREGEIKFLPTYKYDVGSVGVFDSSEKKRAPSWCDRILYRTRRDKLGYENRKAEEEAAQKRDEQLKAEGIITAAADEDTLFEYNPDTDGDYDEDDGDEDDALKADVVLTRAGFQDEMTLDYYTAHQRVLSSDHKPLDAIFTLKYDAVVPELKSKVYSEVAKELDKAENEGRPTISVVIDRKTSGEDGLIQESSTSDAENVDFGDIRYGQAKCRTVTIANTGRVPASIGFIDRPIGVGQKEGTAPEWLLIRYDDEHDQKFSTPSKECRDLEPGDACTIELLVHICSFDVVRRLNEGLESIDDILVLRVRDGRDHFITVRGQWLPSSFGRSVDKLIRIPEGGIRKLQHQRPKGSSRKEHTAPINEENPSLSSPVMWSAPRELFRLTEAIEDLAERAVADWSMKGADRDEDASPWQNHVGWPFARDSWTLEDGSTRDDLKFNIREALDNDQPFDQYISAETTVLQRLETLAETLLEFLGGLEDGIVSEDSWFHLESGILVQAKAKQPLSQEDEKGWVLETLSDSPSRSVSFVLLMSTLARIASEVSSSEPAGTLPSPLKDAGLLLPSSPTKSTTGEQESPSAHRSKVNRAFAEIFSRLIINAPLPSKSKERKTQEERLARIFELFLDDGNQT</sequence>
<dbReference type="Gene3D" id="3.60.10.10">
    <property type="entry name" value="Endonuclease/exonuclease/phosphatase"/>
    <property type="match status" value="1"/>
</dbReference>
<evidence type="ECO:0000313" key="4">
    <source>
        <dbReference type="Proteomes" id="UP000800092"/>
    </source>
</evidence>
<feature type="domain" description="Inositol polyphosphate-related phosphatase" evidence="2">
    <location>
        <begin position="49"/>
        <end position="461"/>
    </location>
</feature>
<evidence type="ECO:0000313" key="3">
    <source>
        <dbReference type="EMBL" id="KAF2231943.1"/>
    </source>
</evidence>
<dbReference type="Proteomes" id="UP000800092">
    <property type="component" value="Unassembled WGS sequence"/>
</dbReference>
<keyword evidence="4" id="KW-1185">Reference proteome</keyword>
<feature type="compositionally biased region" description="Low complexity" evidence="1">
    <location>
        <begin position="93"/>
        <end position="103"/>
    </location>
</feature>
<feature type="compositionally biased region" description="Polar residues" evidence="1">
    <location>
        <begin position="1"/>
        <end position="14"/>
    </location>
</feature>
<dbReference type="InterPro" id="IPR036691">
    <property type="entry name" value="Endo/exonu/phosph_ase_sf"/>
</dbReference>
<dbReference type="PANTHER" id="PTHR11200:SF300">
    <property type="entry name" value="TYPE II INOSITOL 1,4,5-TRISPHOSPHATE 5-PHOSPHATASE"/>
    <property type="match status" value="1"/>
</dbReference>
<name>A0A6A6H317_VIRVR</name>
<dbReference type="InterPro" id="IPR000300">
    <property type="entry name" value="IPPc"/>
</dbReference>
<dbReference type="InterPro" id="IPR013783">
    <property type="entry name" value="Ig-like_fold"/>
</dbReference>
<feature type="compositionally biased region" description="Basic and acidic residues" evidence="1">
    <location>
        <begin position="104"/>
        <end position="125"/>
    </location>
</feature>
<dbReference type="InterPro" id="IPR048869">
    <property type="entry name" value="OCRL-1_2_ASH"/>
</dbReference>
<feature type="region of interest" description="Disordered" evidence="1">
    <location>
        <begin position="924"/>
        <end position="964"/>
    </location>
</feature>
<feature type="region of interest" description="Disordered" evidence="1">
    <location>
        <begin position="89"/>
        <end position="133"/>
    </location>
</feature>
<feature type="compositionally biased region" description="Polar residues" evidence="1">
    <location>
        <begin position="946"/>
        <end position="961"/>
    </location>
</feature>
<dbReference type="Gene3D" id="2.60.40.10">
    <property type="entry name" value="Immunoglobulins"/>
    <property type="match status" value="1"/>
</dbReference>
<feature type="region of interest" description="Disordered" evidence="1">
    <location>
        <begin position="723"/>
        <end position="751"/>
    </location>
</feature>
<feature type="region of interest" description="Disordered" evidence="1">
    <location>
        <begin position="1"/>
        <end position="23"/>
    </location>
</feature>
<evidence type="ECO:0000256" key="1">
    <source>
        <dbReference type="SAM" id="MobiDB-lite"/>
    </source>
</evidence>
<dbReference type="SMART" id="SM00128">
    <property type="entry name" value="IPPc"/>
    <property type="match status" value="1"/>
</dbReference>
<gene>
    <name evidence="3" type="ORF">EV356DRAFT_451157</name>
</gene>
<dbReference type="EMBL" id="ML991821">
    <property type="protein sequence ID" value="KAF2231943.1"/>
    <property type="molecule type" value="Genomic_DNA"/>
</dbReference>
<accession>A0A6A6H317</accession>
<dbReference type="Pfam" id="PF21310">
    <property type="entry name" value="OCRL-like_ASH"/>
    <property type="match status" value="1"/>
</dbReference>